<evidence type="ECO:0000259" key="2">
    <source>
        <dbReference type="Pfam" id="PF12146"/>
    </source>
</evidence>
<proteinExistence type="predicted"/>
<gene>
    <name evidence="3" type="ORF">GCM10009681_48820</name>
</gene>
<protein>
    <recommendedName>
        <fullName evidence="2">Serine aminopeptidase S33 domain-containing protein</fullName>
    </recommendedName>
</protein>
<dbReference type="InterPro" id="IPR029058">
    <property type="entry name" value="AB_hydrolase_fold"/>
</dbReference>
<evidence type="ECO:0000256" key="1">
    <source>
        <dbReference type="SAM" id="MobiDB-lite"/>
    </source>
</evidence>
<dbReference type="RefSeq" id="WP_344086546.1">
    <property type="nucleotide sequence ID" value="NZ_BAAALS010000030.1"/>
</dbReference>
<dbReference type="EMBL" id="BAAALS010000030">
    <property type="protein sequence ID" value="GAA1771608.1"/>
    <property type="molecule type" value="Genomic_DNA"/>
</dbReference>
<feature type="region of interest" description="Disordered" evidence="1">
    <location>
        <begin position="1"/>
        <end position="33"/>
    </location>
</feature>
<sequence length="296" mass="31700">MGARDFRWPPPPGGAPERFAPRSRAEPGRPLRPFTVPTELLGINGTTLECLTAGTGDPVTVFAHGFAGGIADTRPYGSAVTGTKVFFQFRGHGRSGAPARPWSYADFADDLRGVADRFGARRALGVSLGAAALTRLLTGTPDRFDRVVFVLPAVLDEPRSAHAADRARALLAAVNERDQATTTDLLAQDIPTSVRDSPAAWQYLRDRLDQLFRDGLAPALDDLLTQPAVADRTALAGVTARALVIGCVGDRTHPARVAEALAAALPDAELHIYPRPALLWSQRADLRQRVAGFLND</sequence>
<dbReference type="SUPFAM" id="SSF53474">
    <property type="entry name" value="alpha/beta-Hydrolases"/>
    <property type="match status" value="1"/>
</dbReference>
<accession>A0ABN2L133</accession>
<keyword evidence="4" id="KW-1185">Reference proteome</keyword>
<organism evidence="3 4">
    <name type="scientific">Luedemannella helvata</name>
    <dbReference type="NCBI Taxonomy" id="349315"/>
    <lineage>
        <taxon>Bacteria</taxon>
        <taxon>Bacillati</taxon>
        <taxon>Actinomycetota</taxon>
        <taxon>Actinomycetes</taxon>
        <taxon>Micromonosporales</taxon>
        <taxon>Micromonosporaceae</taxon>
        <taxon>Luedemannella</taxon>
    </lineage>
</organism>
<dbReference type="InterPro" id="IPR022742">
    <property type="entry name" value="Hydrolase_4"/>
</dbReference>
<reference evidence="3 4" key="1">
    <citation type="journal article" date="2019" name="Int. J. Syst. Evol. Microbiol.">
        <title>The Global Catalogue of Microorganisms (GCM) 10K type strain sequencing project: providing services to taxonomists for standard genome sequencing and annotation.</title>
        <authorList>
            <consortium name="The Broad Institute Genomics Platform"/>
            <consortium name="The Broad Institute Genome Sequencing Center for Infectious Disease"/>
            <person name="Wu L."/>
            <person name="Ma J."/>
        </authorList>
    </citation>
    <scope>NUCLEOTIDE SEQUENCE [LARGE SCALE GENOMIC DNA]</scope>
    <source>
        <strain evidence="3 4">JCM 13249</strain>
    </source>
</reference>
<comment type="caution">
    <text evidence="3">The sequence shown here is derived from an EMBL/GenBank/DDBJ whole genome shotgun (WGS) entry which is preliminary data.</text>
</comment>
<feature type="domain" description="Serine aminopeptidase S33" evidence="2">
    <location>
        <begin position="87"/>
        <end position="176"/>
    </location>
</feature>
<evidence type="ECO:0000313" key="3">
    <source>
        <dbReference type="EMBL" id="GAA1771608.1"/>
    </source>
</evidence>
<dbReference type="Gene3D" id="3.40.50.1820">
    <property type="entry name" value="alpha/beta hydrolase"/>
    <property type="match status" value="1"/>
</dbReference>
<dbReference type="Proteomes" id="UP001500655">
    <property type="component" value="Unassembled WGS sequence"/>
</dbReference>
<dbReference type="Pfam" id="PF12146">
    <property type="entry name" value="Hydrolase_4"/>
    <property type="match status" value="1"/>
</dbReference>
<evidence type="ECO:0000313" key="4">
    <source>
        <dbReference type="Proteomes" id="UP001500655"/>
    </source>
</evidence>
<name>A0ABN2L133_9ACTN</name>
<feature type="compositionally biased region" description="Basic and acidic residues" evidence="1">
    <location>
        <begin position="19"/>
        <end position="29"/>
    </location>
</feature>